<feature type="compositionally biased region" description="Basic and acidic residues" evidence="1">
    <location>
        <begin position="1"/>
        <end position="11"/>
    </location>
</feature>
<evidence type="ECO:0000313" key="2">
    <source>
        <dbReference type="EMBL" id="KAG9342093.1"/>
    </source>
</evidence>
<feature type="region of interest" description="Disordered" evidence="1">
    <location>
        <begin position="1"/>
        <end position="25"/>
    </location>
</feature>
<keyword evidence="3" id="KW-1185">Reference proteome</keyword>
<reference evidence="2" key="1">
    <citation type="thesis" date="2021" institute="BYU ScholarsArchive" country="Provo, UT, USA">
        <title>Applications of and Algorithms for Genome Assembly and Genomic Analyses with an Emphasis on Marine Teleosts.</title>
        <authorList>
            <person name="Pickett B.D."/>
        </authorList>
    </citation>
    <scope>NUCLEOTIDE SEQUENCE</scope>
    <source>
        <strain evidence="2">HI-2016</strain>
    </source>
</reference>
<comment type="caution">
    <text evidence="2">The sequence shown here is derived from an EMBL/GenBank/DDBJ whole genome shotgun (WGS) entry which is preliminary data.</text>
</comment>
<organism evidence="2 3">
    <name type="scientific">Albula glossodonta</name>
    <name type="common">roundjaw bonefish</name>
    <dbReference type="NCBI Taxonomy" id="121402"/>
    <lineage>
        <taxon>Eukaryota</taxon>
        <taxon>Metazoa</taxon>
        <taxon>Chordata</taxon>
        <taxon>Craniata</taxon>
        <taxon>Vertebrata</taxon>
        <taxon>Euteleostomi</taxon>
        <taxon>Actinopterygii</taxon>
        <taxon>Neopterygii</taxon>
        <taxon>Teleostei</taxon>
        <taxon>Albuliformes</taxon>
        <taxon>Albulidae</taxon>
        <taxon>Albula</taxon>
    </lineage>
</organism>
<evidence type="ECO:0000256" key="1">
    <source>
        <dbReference type="SAM" id="MobiDB-lite"/>
    </source>
</evidence>
<dbReference type="AlphaFoldDB" id="A0A8T2NMR4"/>
<gene>
    <name evidence="2" type="ORF">JZ751_017090</name>
</gene>
<accession>A0A8T2NMR4</accession>
<evidence type="ECO:0000313" key="3">
    <source>
        <dbReference type="Proteomes" id="UP000824540"/>
    </source>
</evidence>
<protein>
    <submittedName>
        <fullName evidence="2">Uncharacterized protein</fullName>
    </submittedName>
</protein>
<feature type="compositionally biased region" description="Polar residues" evidence="1">
    <location>
        <begin position="16"/>
        <end position="25"/>
    </location>
</feature>
<feature type="region of interest" description="Disordered" evidence="1">
    <location>
        <begin position="65"/>
        <end position="90"/>
    </location>
</feature>
<dbReference type="EMBL" id="JAFBMS010000030">
    <property type="protein sequence ID" value="KAG9342093.1"/>
    <property type="molecule type" value="Genomic_DNA"/>
</dbReference>
<proteinExistence type="predicted"/>
<name>A0A8T2NMR4_9TELE</name>
<dbReference type="Proteomes" id="UP000824540">
    <property type="component" value="Unassembled WGS sequence"/>
</dbReference>
<sequence length="195" mass="21563">MNTKLQRESRACHTGNVPTAKNTGTKNSTLYWQKTTQYMDLRADCPAFTLPEAWLLQTVTRPSFDETGRSKNSQADGGDPGDNEKSGIRGRRVTSYAKSAMKYFRCCAFHGQGSLAFTQAFLSASLHSRLAKIAQRHVNHQLKSLRCSSTLKGCNIMGPDVAKLNASSPELTKIPRKRAECLGSLERLDDVIAYC</sequence>